<name>A0A9P1IB93_9PELO</name>
<gene>
    <name evidence="2" type="ORF">CAMP_LOCUS5364</name>
</gene>
<reference evidence="2" key="1">
    <citation type="submission" date="2022-11" db="EMBL/GenBank/DDBJ databases">
        <authorList>
            <person name="Kikuchi T."/>
        </authorList>
    </citation>
    <scope>NUCLEOTIDE SEQUENCE</scope>
    <source>
        <strain evidence="2">PS1010</strain>
    </source>
</reference>
<dbReference type="SUPFAM" id="SSF81383">
    <property type="entry name" value="F-box domain"/>
    <property type="match status" value="1"/>
</dbReference>
<accession>A0A9P1IB93</accession>
<feature type="domain" description="F-box" evidence="1">
    <location>
        <begin position="35"/>
        <end position="75"/>
    </location>
</feature>
<evidence type="ECO:0000313" key="2">
    <source>
        <dbReference type="EMBL" id="CAI5442727.1"/>
    </source>
</evidence>
<dbReference type="Proteomes" id="UP001152747">
    <property type="component" value="Unassembled WGS sequence"/>
</dbReference>
<dbReference type="InterPro" id="IPR001810">
    <property type="entry name" value="F-box_dom"/>
</dbReference>
<dbReference type="Pfam" id="PF00646">
    <property type="entry name" value="F-box"/>
    <property type="match status" value="1"/>
</dbReference>
<organism evidence="2 3">
    <name type="scientific">Caenorhabditis angaria</name>
    <dbReference type="NCBI Taxonomy" id="860376"/>
    <lineage>
        <taxon>Eukaryota</taxon>
        <taxon>Metazoa</taxon>
        <taxon>Ecdysozoa</taxon>
        <taxon>Nematoda</taxon>
        <taxon>Chromadorea</taxon>
        <taxon>Rhabditida</taxon>
        <taxon>Rhabditina</taxon>
        <taxon>Rhabditomorpha</taxon>
        <taxon>Rhabditoidea</taxon>
        <taxon>Rhabditidae</taxon>
        <taxon>Peloderinae</taxon>
        <taxon>Caenorhabditis</taxon>
    </lineage>
</organism>
<protein>
    <recommendedName>
        <fullName evidence="1">F-box domain-containing protein</fullName>
    </recommendedName>
</protein>
<dbReference type="EMBL" id="CANHGI010000002">
    <property type="protein sequence ID" value="CAI5442727.1"/>
    <property type="molecule type" value="Genomic_DNA"/>
</dbReference>
<comment type="caution">
    <text evidence="2">The sequence shown here is derived from an EMBL/GenBank/DDBJ whole genome shotgun (WGS) entry which is preliminary data.</text>
</comment>
<evidence type="ECO:0000313" key="3">
    <source>
        <dbReference type="Proteomes" id="UP001152747"/>
    </source>
</evidence>
<keyword evidence="3" id="KW-1185">Reference proteome</keyword>
<evidence type="ECO:0000259" key="1">
    <source>
        <dbReference type="Pfam" id="PF00646"/>
    </source>
</evidence>
<dbReference type="AlphaFoldDB" id="A0A9P1IB93"/>
<proteinExistence type="predicted"/>
<dbReference type="InterPro" id="IPR036047">
    <property type="entry name" value="F-box-like_dom_sf"/>
</dbReference>
<sequence>MAMLKFRNESDSEFHCEKVEKIFFFDWKQIESPFDILPLEMKTMIFIYLDPQDITQFGKCSKSCQKIFKLFRPKIRGVLYKGNQISRLDHSQNCIMEIEFHKHPEYRYQIKIETSKTIKSKETCSNKLVRKNAMERIFVENMKSKQLSTKKTKGCISVITLKKRKSTTPSTYTFMEMLSLRVKLKCHRMIALEMLKNIIEFNKSSIEVIAINANIIESRFMRSINIYSENLRVLMIDGHFRNHPQLNQFLSIYHLNINNFKLCEQHFAMIKSKYLHMHKTVMDKRLYEQFLKNWRDGELSDNLRVVSMIGDAYGFACLFIDNTIRFVTGENGEILKNRNHESKCEVVCPPSVNFRIQGELIDHDELPVRFNLVREDF</sequence>